<proteinExistence type="inferred from homology"/>
<dbReference type="Gene3D" id="3.30.1120.10">
    <property type="match status" value="1"/>
</dbReference>
<protein>
    <submittedName>
        <fullName evidence="6">Sulfatase-like hydrolase/transferase</fullName>
    </submittedName>
</protein>
<dbReference type="PANTHER" id="PTHR42693">
    <property type="entry name" value="ARYLSULFATASE FAMILY MEMBER"/>
    <property type="match status" value="1"/>
</dbReference>
<accession>A0ABP8K740</accession>
<dbReference type="CDD" id="cd16025">
    <property type="entry name" value="PAS_like"/>
    <property type="match status" value="1"/>
</dbReference>
<evidence type="ECO:0000259" key="5">
    <source>
        <dbReference type="Pfam" id="PF00884"/>
    </source>
</evidence>
<dbReference type="PROSITE" id="PS00523">
    <property type="entry name" value="SULFATASE_1"/>
    <property type="match status" value="1"/>
</dbReference>
<keyword evidence="4" id="KW-0106">Calcium</keyword>
<gene>
    <name evidence="6" type="ORF">GCM10023147_40930</name>
</gene>
<evidence type="ECO:0000256" key="3">
    <source>
        <dbReference type="ARBA" id="ARBA00022801"/>
    </source>
</evidence>
<keyword evidence="7" id="KW-1185">Reference proteome</keyword>
<evidence type="ECO:0000313" key="7">
    <source>
        <dbReference type="Proteomes" id="UP001500635"/>
    </source>
</evidence>
<dbReference type="Gene3D" id="3.40.720.10">
    <property type="entry name" value="Alkaline Phosphatase, subunit A"/>
    <property type="match status" value="1"/>
</dbReference>
<sequence length="795" mass="86895">MAIVSVMTDSVDGVRFQGAIADDIRHSEPDWLPFRAAQAPAGAPNVLYILWDDIGIGTWDCFGGLVEMPTMRRIADLGVRLTQFHTTALCSPTRAALLTGRNATSVGVGSVENLVEGFPGYNGRIPAEKAMLSEVLGERGWATYAVGKWHLAPLEECHAAGSRRHWPIRRGFDRFYGFLDGLTDQWYPSLVSDNHPVDPPASPEQGYHLSRDLADHAVEFLRDSRASAPGKPWLMYLCPGAGHSPHQVAKEWADRYRGRFDMGYEAYREIVLANQKAMGLLPPDTEMSPINPYADATAADGTPWPQTETVLPWDSLTDEQRRVSCRMAEVFAGFLSYTDAQLGRVLDFLEETGQLDNTIIVAMSDNGASGEGGPAGTLDEMALFAGADRSAFTDGLARLDEFGSPGTHINYSNGWGMAFNTPYKLFKRYASHEGGIADPCIIAWPDGIAARGEVREQYVHVSDVTPTVYDLLGVEPPATVGGVPQAPLEGVSFRAALDDAEAATPKSTQFYSMMGTRGIWHEGWFADTVHPPTALHPRGWSNFDQDRWELFHIERDRSQVRDLADRHPEKLRELEELWRSEAEKHQAFPLSDLSLLELMARGASSAAPAPRSAVFYPHAPAHNTRMTGLVRGRSFTLRAQVTVTDDDACGVLFSQGDRSNGQALFAEAGRLHYAYTGPEGGVQAMVSDRPLPRGEHSLGVRFTRTGAAPGEIDSVGDAELLIDDDVVGAYAGMYVRFLDIVQTVSVGRSVSYSVSPDYSSPFPFTGGAIARVDIDFDGDPVVNRAALIRLAFARD</sequence>
<dbReference type="InterPro" id="IPR050738">
    <property type="entry name" value="Sulfatase"/>
</dbReference>
<dbReference type="EMBL" id="BAABFR010000088">
    <property type="protein sequence ID" value="GAA4401412.1"/>
    <property type="molecule type" value="Genomic_DNA"/>
</dbReference>
<dbReference type="InterPro" id="IPR017850">
    <property type="entry name" value="Alkaline_phosphatase_core_sf"/>
</dbReference>
<name>A0ABP8K740_9ACTN</name>
<keyword evidence="2" id="KW-0479">Metal-binding</keyword>
<comment type="caution">
    <text evidence="6">The sequence shown here is derived from an EMBL/GenBank/DDBJ whole genome shotgun (WGS) entry which is preliminary data.</text>
</comment>
<organism evidence="6 7">
    <name type="scientific">Tsukamurella soli</name>
    <dbReference type="NCBI Taxonomy" id="644556"/>
    <lineage>
        <taxon>Bacteria</taxon>
        <taxon>Bacillati</taxon>
        <taxon>Actinomycetota</taxon>
        <taxon>Actinomycetes</taxon>
        <taxon>Mycobacteriales</taxon>
        <taxon>Tsukamurellaceae</taxon>
        <taxon>Tsukamurella</taxon>
    </lineage>
</organism>
<evidence type="ECO:0000313" key="6">
    <source>
        <dbReference type="EMBL" id="GAA4401412.1"/>
    </source>
</evidence>
<comment type="similarity">
    <text evidence="1">Belongs to the sulfatase family.</text>
</comment>
<evidence type="ECO:0000256" key="2">
    <source>
        <dbReference type="ARBA" id="ARBA00022723"/>
    </source>
</evidence>
<dbReference type="InterPro" id="IPR024607">
    <property type="entry name" value="Sulfatase_CS"/>
</dbReference>
<dbReference type="PANTHER" id="PTHR42693:SF43">
    <property type="entry name" value="BLL2667 PROTEIN"/>
    <property type="match status" value="1"/>
</dbReference>
<keyword evidence="3" id="KW-0378">Hydrolase</keyword>
<evidence type="ECO:0000256" key="4">
    <source>
        <dbReference type="ARBA" id="ARBA00022837"/>
    </source>
</evidence>
<feature type="domain" description="Sulfatase N-terminal" evidence="5">
    <location>
        <begin position="44"/>
        <end position="474"/>
    </location>
</feature>
<reference evidence="7" key="1">
    <citation type="journal article" date="2019" name="Int. J. Syst. Evol. Microbiol.">
        <title>The Global Catalogue of Microorganisms (GCM) 10K type strain sequencing project: providing services to taxonomists for standard genome sequencing and annotation.</title>
        <authorList>
            <consortium name="The Broad Institute Genomics Platform"/>
            <consortium name="The Broad Institute Genome Sequencing Center for Infectious Disease"/>
            <person name="Wu L."/>
            <person name="Ma J."/>
        </authorList>
    </citation>
    <scope>NUCLEOTIDE SEQUENCE [LARGE SCALE GENOMIC DNA]</scope>
    <source>
        <strain evidence="7">JCM 17688</strain>
    </source>
</reference>
<dbReference type="Pfam" id="PF00884">
    <property type="entry name" value="Sulfatase"/>
    <property type="match status" value="1"/>
</dbReference>
<dbReference type="Proteomes" id="UP001500635">
    <property type="component" value="Unassembled WGS sequence"/>
</dbReference>
<dbReference type="InterPro" id="IPR000917">
    <property type="entry name" value="Sulfatase_N"/>
</dbReference>
<dbReference type="SUPFAM" id="SSF53649">
    <property type="entry name" value="Alkaline phosphatase-like"/>
    <property type="match status" value="1"/>
</dbReference>
<evidence type="ECO:0000256" key="1">
    <source>
        <dbReference type="ARBA" id="ARBA00008779"/>
    </source>
</evidence>